<proteinExistence type="predicted"/>
<feature type="transmembrane region" description="Helical" evidence="1">
    <location>
        <begin position="154"/>
        <end position="174"/>
    </location>
</feature>
<feature type="transmembrane region" description="Helical" evidence="1">
    <location>
        <begin position="37"/>
        <end position="59"/>
    </location>
</feature>
<keyword evidence="1" id="KW-1133">Transmembrane helix</keyword>
<evidence type="ECO:0000313" key="3">
    <source>
        <dbReference type="Proteomes" id="UP000619355"/>
    </source>
</evidence>
<comment type="caution">
    <text evidence="2">The sequence shown here is derived from an EMBL/GenBank/DDBJ whole genome shotgun (WGS) entry which is preliminary data.</text>
</comment>
<evidence type="ECO:0000313" key="2">
    <source>
        <dbReference type="EMBL" id="GHG74179.1"/>
    </source>
</evidence>
<organism evidence="2 3">
    <name type="scientific">Streptomyces capoamus</name>
    <dbReference type="NCBI Taxonomy" id="68183"/>
    <lineage>
        <taxon>Bacteria</taxon>
        <taxon>Bacillati</taxon>
        <taxon>Actinomycetota</taxon>
        <taxon>Actinomycetes</taxon>
        <taxon>Kitasatosporales</taxon>
        <taxon>Streptomycetaceae</taxon>
        <taxon>Streptomyces</taxon>
    </lineage>
</organism>
<accession>A0A919F2M7</accession>
<evidence type="ECO:0008006" key="4">
    <source>
        <dbReference type="Google" id="ProtNLM"/>
    </source>
</evidence>
<protein>
    <recommendedName>
        <fullName evidence="4">PH domain-containing protein</fullName>
    </recommendedName>
</protein>
<keyword evidence="3" id="KW-1185">Reference proteome</keyword>
<name>A0A919F2M7_9ACTN</name>
<dbReference type="Proteomes" id="UP000619355">
    <property type="component" value="Unassembled WGS sequence"/>
</dbReference>
<reference evidence="3" key="1">
    <citation type="journal article" date="2019" name="Int. J. Syst. Evol. Microbiol.">
        <title>The Global Catalogue of Microorganisms (GCM) 10K type strain sequencing project: providing services to taxonomists for standard genome sequencing and annotation.</title>
        <authorList>
            <consortium name="The Broad Institute Genomics Platform"/>
            <consortium name="The Broad Institute Genome Sequencing Center for Infectious Disease"/>
            <person name="Wu L."/>
            <person name="Ma J."/>
        </authorList>
    </citation>
    <scope>NUCLEOTIDE SEQUENCE [LARGE SCALE GENOMIC DNA]</scope>
    <source>
        <strain evidence="3">JCM 4253</strain>
    </source>
</reference>
<keyword evidence="1" id="KW-0472">Membrane</keyword>
<sequence>MVRIRRTPKVVVAVVGQAAMVALQVLLQEDAAVTGSWMTRLIPLAPMLLGMYMVWRLFLNPYVSFGQDRLRVNNIFTHYLVPYHLITALEGRSALTLVVSGYGRLPVAALDAAPLTGKAKRDAVAQELLRRRAAGAPRAGHGFEKRSTLGLPEWLGPIACLACFLVGGFASALAH</sequence>
<dbReference type="EMBL" id="BNBF01000034">
    <property type="protein sequence ID" value="GHG74179.1"/>
    <property type="molecule type" value="Genomic_DNA"/>
</dbReference>
<dbReference type="AlphaFoldDB" id="A0A919F2M7"/>
<evidence type="ECO:0000256" key="1">
    <source>
        <dbReference type="SAM" id="Phobius"/>
    </source>
</evidence>
<gene>
    <name evidence="2" type="ORF">GCM10018980_70980</name>
</gene>
<keyword evidence="1" id="KW-0812">Transmembrane</keyword>